<dbReference type="Proteomes" id="UP001186041">
    <property type="component" value="Unassembled WGS sequence"/>
</dbReference>
<name>A0AAE5AGC5_MYCFO</name>
<dbReference type="AlphaFoldDB" id="A0AAE5AGC5"/>
<reference evidence="1" key="1">
    <citation type="submission" date="2023-10" db="EMBL/GenBank/DDBJ databases">
        <title>Mycolicibacterium fortuitum clinical isolates causing pulmonary infections in humans.</title>
        <authorList>
            <person name="Mejia-Ponce P.M."/>
            <person name="Zenteno-Cuevas R."/>
            <person name="Licona-Cassani C."/>
        </authorList>
    </citation>
    <scope>NUCLEOTIDE SEQUENCE</scope>
    <source>
        <strain evidence="1">M8</strain>
    </source>
</reference>
<sequence>MEIEKVCESQSNVLDGTVYCYEPIPGEGVNVTIAGRDGQVYIVAFDMADLTVIHRAAEVANAPENRSASTEDLARITPAGMPVLMNLLARDFGADGFGGTT</sequence>
<comment type="caution">
    <text evidence="1">The sequence shown here is derived from an EMBL/GenBank/DDBJ whole genome shotgun (WGS) entry which is preliminary data.</text>
</comment>
<accession>A0AAE5AGC5</accession>
<evidence type="ECO:0000313" key="2">
    <source>
        <dbReference type="Proteomes" id="UP001186041"/>
    </source>
</evidence>
<organism evidence="1 2">
    <name type="scientific">Mycolicibacterium fortuitum</name>
    <name type="common">Mycobacterium fortuitum</name>
    <dbReference type="NCBI Taxonomy" id="1766"/>
    <lineage>
        <taxon>Bacteria</taxon>
        <taxon>Bacillati</taxon>
        <taxon>Actinomycetota</taxon>
        <taxon>Actinomycetes</taxon>
        <taxon>Mycobacteriales</taxon>
        <taxon>Mycobacteriaceae</taxon>
        <taxon>Mycolicibacterium</taxon>
    </lineage>
</organism>
<dbReference type="RefSeq" id="WP_317722645.1">
    <property type="nucleotide sequence ID" value="NZ_JAWLVK010000038.1"/>
</dbReference>
<proteinExistence type="predicted"/>
<gene>
    <name evidence="1" type="ORF">R4485_30045</name>
</gene>
<evidence type="ECO:0000313" key="1">
    <source>
        <dbReference type="EMBL" id="MDV7294405.1"/>
    </source>
</evidence>
<protein>
    <submittedName>
        <fullName evidence="1">Uncharacterized protein</fullName>
    </submittedName>
</protein>
<dbReference type="EMBL" id="JAWLVV010000039">
    <property type="protein sequence ID" value="MDV7294405.1"/>
    <property type="molecule type" value="Genomic_DNA"/>
</dbReference>